<dbReference type="AlphaFoldDB" id="C9MLR8"/>
<dbReference type="RefSeq" id="WP_004382170.1">
    <property type="nucleotide sequence ID" value="NZ_GG698712.1"/>
</dbReference>
<proteinExistence type="predicted"/>
<dbReference type="eggNOG" id="ENOG50333NB">
    <property type="taxonomic scope" value="Bacteria"/>
</dbReference>
<dbReference type="Proteomes" id="UP000003327">
    <property type="component" value="Unassembled WGS sequence"/>
</dbReference>
<dbReference type="HOGENOM" id="CLU_1623880_0_0_10"/>
<comment type="caution">
    <text evidence="2">The sequence shown here is derived from an EMBL/GenBank/DDBJ whole genome shotgun (WGS) entry which is preliminary data.</text>
</comment>
<evidence type="ECO:0000313" key="2">
    <source>
        <dbReference type="EMBL" id="EEX19602.1"/>
    </source>
</evidence>
<keyword evidence="1" id="KW-0472">Membrane</keyword>
<sequence length="159" mass="17998">MRKKMKRAKAAKARWEQETRGKVKSFVRKLSLQWKIRERIDAANAWAVKHPKHTAAMTVGALVCSLCLGIVVSLYSPQSNKDIVGEIENVQPMFAGLQSIQNGKNVQVREVGQLALRGQRLKGELDSLVRIPIKTHQDSALIIYKYKQLEMIVANLKHQ</sequence>
<dbReference type="EMBL" id="ACVA01000013">
    <property type="protein sequence ID" value="EEX19602.1"/>
    <property type="molecule type" value="Genomic_DNA"/>
</dbReference>
<keyword evidence="1" id="KW-0812">Transmembrane</keyword>
<feature type="transmembrane region" description="Helical" evidence="1">
    <location>
        <begin position="55"/>
        <end position="75"/>
    </location>
</feature>
<dbReference type="STRING" id="649761.HMPREF0973_00544"/>
<keyword evidence="3" id="KW-1185">Reference proteome</keyword>
<evidence type="ECO:0000313" key="3">
    <source>
        <dbReference type="Proteomes" id="UP000003327"/>
    </source>
</evidence>
<organism evidence="2 3">
    <name type="scientific">Prevotella veroralis F0319</name>
    <dbReference type="NCBI Taxonomy" id="649761"/>
    <lineage>
        <taxon>Bacteria</taxon>
        <taxon>Pseudomonadati</taxon>
        <taxon>Bacteroidota</taxon>
        <taxon>Bacteroidia</taxon>
        <taxon>Bacteroidales</taxon>
        <taxon>Prevotellaceae</taxon>
        <taxon>Prevotella</taxon>
    </lineage>
</organism>
<keyword evidence="1" id="KW-1133">Transmembrane helix</keyword>
<evidence type="ECO:0000256" key="1">
    <source>
        <dbReference type="SAM" id="Phobius"/>
    </source>
</evidence>
<protein>
    <submittedName>
        <fullName evidence="2">Uncharacterized protein</fullName>
    </submittedName>
</protein>
<reference evidence="2 3" key="1">
    <citation type="submission" date="2009-09" db="EMBL/GenBank/DDBJ databases">
        <authorList>
            <person name="Weinstock G."/>
            <person name="Sodergren E."/>
            <person name="Clifton S."/>
            <person name="Fulton L."/>
            <person name="Fulton B."/>
            <person name="Courtney L."/>
            <person name="Fronick C."/>
            <person name="Harrison M."/>
            <person name="Strong C."/>
            <person name="Farmer C."/>
            <person name="Delahaunty K."/>
            <person name="Markovic C."/>
            <person name="Hall O."/>
            <person name="Minx P."/>
            <person name="Tomlinson C."/>
            <person name="Mitreva M."/>
            <person name="Nelson J."/>
            <person name="Hou S."/>
            <person name="Wollam A."/>
            <person name="Pepin K.H."/>
            <person name="Johnson M."/>
            <person name="Bhonagiri V."/>
            <person name="Nash W.E."/>
            <person name="Warren W."/>
            <person name="Chinwalla A."/>
            <person name="Mardis E.R."/>
            <person name="Wilson R.K."/>
        </authorList>
    </citation>
    <scope>NUCLEOTIDE SEQUENCE [LARGE SCALE GENOMIC DNA]</scope>
    <source>
        <strain evidence="2 3">F0319</strain>
    </source>
</reference>
<gene>
    <name evidence="2" type="ORF">HMPREF0973_00544</name>
</gene>
<name>C9MLR8_9BACT</name>
<dbReference type="OrthoDB" id="1069371at2"/>
<accession>C9MLR8</accession>